<gene>
    <name evidence="2" type="ORF">D9619_008622</name>
</gene>
<keyword evidence="3" id="KW-1185">Reference proteome</keyword>
<organism evidence="2 3">
    <name type="scientific">Psilocybe cf. subviscida</name>
    <dbReference type="NCBI Taxonomy" id="2480587"/>
    <lineage>
        <taxon>Eukaryota</taxon>
        <taxon>Fungi</taxon>
        <taxon>Dikarya</taxon>
        <taxon>Basidiomycota</taxon>
        <taxon>Agaricomycotina</taxon>
        <taxon>Agaricomycetes</taxon>
        <taxon>Agaricomycetidae</taxon>
        <taxon>Agaricales</taxon>
        <taxon>Agaricineae</taxon>
        <taxon>Strophariaceae</taxon>
        <taxon>Psilocybe</taxon>
    </lineage>
</organism>
<reference evidence="2 3" key="1">
    <citation type="journal article" date="2020" name="ISME J.">
        <title>Uncovering the hidden diversity of litter-decomposition mechanisms in mushroom-forming fungi.</title>
        <authorList>
            <person name="Floudas D."/>
            <person name="Bentzer J."/>
            <person name="Ahren D."/>
            <person name="Johansson T."/>
            <person name="Persson P."/>
            <person name="Tunlid A."/>
        </authorList>
    </citation>
    <scope>NUCLEOTIDE SEQUENCE [LARGE SCALE GENOMIC DNA]</scope>
    <source>
        <strain evidence="2 3">CBS 101986</strain>
    </source>
</reference>
<dbReference type="Proteomes" id="UP000567179">
    <property type="component" value="Unassembled WGS sequence"/>
</dbReference>
<evidence type="ECO:0000313" key="3">
    <source>
        <dbReference type="Proteomes" id="UP000567179"/>
    </source>
</evidence>
<name>A0A8H5F1E2_9AGAR</name>
<protein>
    <submittedName>
        <fullName evidence="2">Uncharacterized protein</fullName>
    </submittedName>
</protein>
<sequence length="106" mass="11444">MLNINAEAETTGMRPEHGSQDSQVELKPGPYGAGADACGWFSVSLSIALASGHPSSMTRPRRSQTYTLVSACLVTCRPSVRLSKINSTSRFARRVALPPRYALYDA</sequence>
<accession>A0A8H5F1E2</accession>
<comment type="caution">
    <text evidence="2">The sequence shown here is derived from an EMBL/GenBank/DDBJ whole genome shotgun (WGS) entry which is preliminary data.</text>
</comment>
<evidence type="ECO:0000313" key="2">
    <source>
        <dbReference type="EMBL" id="KAF5319753.1"/>
    </source>
</evidence>
<feature type="region of interest" description="Disordered" evidence="1">
    <location>
        <begin position="1"/>
        <end position="28"/>
    </location>
</feature>
<dbReference type="EMBL" id="JAACJJ010000029">
    <property type="protein sequence ID" value="KAF5319753.1"/>
    <property type="molecule type" value="Genomic_DNA"/>
</dbReference>
<proteinExistence type="predicted"/>
<evidence type="ECO:0000256" key="1">
    <source>
        <dbReference type="SAM" id="MobiDB-lite"/>
    </source>
</evidence>
<dbReference type="AlphaFoldDB" id="A0A8H5F1E2"/>